<keyword evidence="14" id="KW-1185">Reference proteome</keyword>
<feature type="binding site" evidence="11">
    <location>
        <position position="188"/>
    </location>
    <ligand>
        <name>alpha-D-mannose 1-phosphate</name>
        <dbReference type="ChEBI" id="CHEBI:58409"/>
    </ligand>
</feature>
<evidence type="ECO:0000256" key="10">
    <source>
        <dbReference type="PIRSR" id="PIRSR605002-1"/>
    </source>
</evidence>
<keyword evidence="8 12" id="KW-0460">Magnesium</keyword>
<dbReference type="GO" id="GO:0005829">
    <property type="term" value="C:cytosol"/>
    <property type="evidence" value="ECO:0007669"/>
    <property type="project" value="TreeGrafter"/>
</dbReference>
<dbReference type="GO" id="GO:0004615">
    <property type="term" value="F:phosphomannomutase activity"/>
    <property type="evidence" value="ECO:0007669"/>
    <property type="project" value="UniProtKB-EC"/>
</dbReference>
<evidence type="ECO:0000256" key="1">
    <source>
        <dbReference type="ARBA" id="ARBA00004496"/>
    </source>
</evidence>
<dbReference type="GO" id="GO:0009298">
    <property type="term" value="P:GDP-mannose biosynthetic process"/>
    <property type="evidence" value="ECO:0007669"/>
    <property type="project" value="UniProtKB-UniPathway"/>
</dbReference>
<dbReference type="RefSeq" id="WP_338106767.1">
    <property type="nucleotide sequence ID" value="NZ_VUMY01000001.1"/>
</dbReference>
<dbReference type="GO" id="GO:0006013">
    <property type="term" value="P:mannose metabolic process"/>
    <property type="evidence" value="ECO:0007669"/>
    <property type="project" value="TreeGrafter"/>
</dbReference>
<evidence type="ECO:0000256" key="4">
    <source>
        <dbReference type="ARBA" id="ARBA00011738"/>
    </source>
</evidence>
<comment type="cofactor">
    <cofactor evidence="12">
        <name>Mg(2+)</name>
        <dbReference type="ChEBI" id="CHEBI:18420"/>
    </cofactor>
</comment>
<dbReference type="SFLD" id="SFLDG01140">
    <property type="entry name" value="C2.B:_Phosphomannomutase_and_P"/>
    <property type="match status" value="1"/>
</dbReference>
<feature type="active site" description="Nucleophile" evidence="10">
    <location>
        <position position="19"/>
    </location>
</feature>
<dbReference type="NCBIfam" id="TIGR01484">
    <property type="entry name" value="HAD-SF-IIB"/>
    <property type="match status" value="1"/>
</dbReference>
<feature type="active site" description="Proton donor/acceptor" evidence="10">
    <location>
        <position position="21"/>
    </location>
</feature>
<dbReference type="GO" id="GO:0016791">
    <property type="term" value="F:phosphatase activity"/>
    <property type="evidence" value="ECO:0007669"/>
    <property type="project" value="UniProtKB-ARBA"/>
</dbReference>
<feature type="binding site" evidence="12">
    <location>
        <position position="221"/>
    </location>
    <ligand>
        <name>Mg(2+)</name>
        <dbReference type="ChEBI" id="CHEBI:18420"/>
        <label>1</label>
    </ligand>
</feature>
<accession>A0A7K0JZV0</accession>
<evidence type="ECO:0000256" key="11">
    <source>
        <dbReference type="PIRSR" id="PIRSR605002-2"/>
    </source>
</evidence>
<keyword evidence="6" id="KW-0963">Cytoplasm</keyword>
<proteinExistence type="inferred from homology"/>
<gene>
    <name evidence="13" type="ORF">FYJ63_00625</name>
</gene>
<name>A0A7K0JZV0_9ACTO</name>
<feature type="binding site" evidence="12">
    <location>
        <position position="21"/>
    </location>
    <ligand>
        <name>Mg(2+)</name>
        <dbReference type="ChEBI" id="CHEBI:18420"/>
        <label>1</label>
    </ligand>
</feature>
<organism evidence="13 14">
    <name type="scientific">Mobiluncus porci</name>
    <dbReference type="NCBI Taxonomy" id="2652278"/>
    <lineage>
        <taxon>Bacteria</taxon>
        <taxon>Bacillati</taxon>
        <taxon>Actinomycetota</taxon>
        <taxon>Actinomycetes</taxon>
        <taxon>Actinomycetales</taxon>
        <taxon>Actinomycetaceae</taxon>
        <taxon>Mobiluncus</taxon>
    </lineage>
</organism>
<keyword evidence="9" id="KW-0413">Isomerase</keyword>
<feature type="binding site" evidence="11">
    <location>
        <position position="190"/>
    </location>
    <ligand>
        <name>alpha-D-mannose 1-phosphate</name>
        <dbReference type="ChEBI" id="CHEBI:58409"/>
    </ligand>
</feature>
<reference evidence="13 14" key="1">
    <citation type="submission" date="2019-08" db="EMBL/GenBank/DDBJ databases">
        <title>In-depth cultivation of the pig gut microbiome towards novel bacterial diversity and tailored functional studies.</title>
        <authorList>
            <person name="Wylensek D."/>
            <person name="Hitch T.C.A."/>
            <person name="Clavel T."/>
        </authorList>
    </citation>
    <scope>NUCLEOTIDE SEQUENCE [LARGE SCALE GENOMIC DNA]</scope>
    <source>
        <strain evidence="13 14">RF-GAM-744-WT-7</strain>
    </source>
</reference>
<dbReference type="SFLD" id="SFLDS00003">
    <property type="entry name" value="Haloacid_Dehalogenase"/>
    <property type="match status" value="1"/>
</dbReference>
<comment type="subcellular location">
    <subcellularLocation>
        <location evidence="1">Cytoplasm</location>
    </subcellularLocation>
</comment>
<feature type="binding site" evidence="12">
    <location>
        <position position="19"/>
    </location>
    <ligand>
        <name>Mg(2+)</name>
        <dbReference type="ChEBI" id="CHEBI:18420"/>
        <label>1</label>
    </ligand>
</feature>
<dbReference type="PANTHER" id="PTHR10466">
    <property type="entry name" value="PHOSPHOMANNOMUTASE"/>
    <property type="match status" value="1"/>
</dbReference>
<evidence type="ECO:0000256" key="3">
    <source>
        <dbReference type="ARBA" id="ARBA00009736"/>
    </source>
</evidence>
<evidence type="ECO:0000256" key="6">
    <source>
        <dbReference type="ARBA" id="ARBA00022490"/>
    </source>
</evidence>
<dbReference type="GO" id="GO:0006487">
    <property type="term" value="P:protein N-linked glycosylation"/>
    <property type="evidence" value="ECO:0007669"/>
    <property type="project" value="TreeGrafter"/>
</dbReference>
<dbReference type="UniPathway" id="UPA00126">
    <property type="reaction ID" value="UER00424"/>
</dbReference>
<protein>
    <recommendedName>
        <fullName evidence="5">phosphomannomutase</fullName>
        <ecNumber evidence="5">5.4.2.8</ecNumber>
    </recommendedName>
</protein>
<dbReference type="InterPro" id="IPR043169">
    <property type="entry name" value="PMM_cap"/>
</dbReference>
<dbReference type="InterPro" id="IPR036412">
    <property type="entry name" value="HAD-like_sf"/>
</dbReference>
<comment type="caution">
    <text evidence="13">The sequence shown here is derived from an EMBL/GenBank/DDBJ whole genome shotgun (WGS) entry which is preliminary data.</text>
</comment>
<evidence type="ECO:0000256" key="9">
    <source>
        <dbReference type="ARBA" id="ARBA00023235"/>
    </source>
</evidence>
<evidence type="ECO:0000313" key="13">
    <source>
        <dbReference type="EMBL" id="MST48777.1"/>
    </source>
</evidence>
<dbReference type="EMBL" id="VUMY01000001">
    <property type="protein sequence ID" value="MST48777.1"/>
    <property type="molecule type" value="Genomic_DNA"/>
</dbReference>
<comment type="pathway">
    <text evidence="2">Nucleotide-sugar biosynthesis; GDP-alpha-D-mannose biosynthesis; alpha-D-mannose 1-phosphate from D-fructose 6-phosphate: step 2/2.</text>
</comment>
<comment type="similarity">
    <text evidence="3">Belongs to the eukaryotic PMM family.</text>
</comment>
<comment type="subunit">
    <text evidence="4">Homodimer.</text>
</comment>
<evidence type="ECO:0000256" key="2">
    <source>
        <dbReference type="ARBA" id="ARBA00004699"/>
    </source>
</evidence>
<evidence type="ECO:0000313" key="14">
    <source>
        <dbReference type="Proteomes" id="UP000442535"/>
    </source>
</evidence>
<dbReference type="InterPro" id="IPR005002">
    <property type="entry name" value="PMM"/>
</dbReference>
<dbReference type="Proteomes" id="UP000442535">
    <property type="component" value="Unassembled WGS sequence"/>
</dbReference>
<dbReference type="EC" id="5.4.2.8" evidence="5"/>
<dbReference type="SUPFAM" id="SSF56784">
    <property type="entry name" value="HAD-like"/>
    <property type="match status" value="1"/>
</dbReference>
<evidence type="ECO:0000256" key="7">
    <source>
        <dbReference type="ARBA" id="ARBA00022723"/>
    </source>
</evidence>
<keyword evidence="7 12" id="KW-0479">Metal-binding</keyword>
<dbReference type="Gene3D" id="3.30.1240.20">
    <property type="match status" value="1"/>
</dbReference>
<dbReference type="Gene3D" id="3.40.50.1000">
    <property type="entry name" value="HAD superfamily/HAD-like"/>
    <property type="match status" value="1"/>
</dbReference>
<dbReference type="GO" id="GO:0046872">
    <property type="term" value="F:metal ion binding"/>
    <property type="evidence" value="ECO:0007669"/>
    <property type="project" value="UniProtKB-KW"/>
</dbReference>
<dbReference type="PANTHER" id="PTHR10466:SF0">
    <property type="entry name" value="PHOSPHOMANNOMUTASE"/>
    <property type="match status" value="1"/>
</dbReference>
<evidence type="ECO:0000256" key="12">
    <source>
        <dbReference type="PIRSR" id="PIRSR605002-3"/>
    </source>
</evidence>
<evidence type="ECO:0000256" key="8">
    <source>
        <dbReference type="ARBA" id="ARBA00022842"/>
    </source>
</evidence>
<dbReference type="InterPro" id="IPR023214">
    <property type="entry name" value="HAD_sf"/>
</dbReference>
<evidence type="ECO:0000256" key="5">
    <source>
        <dbReference type="ARBA" id="ARBA00012730"/>
    </source>
</evidence>
<feature type="binding site" evidence="11">
    <location>
        <position position="137"/>
    </location>
    <ligand>
        <name>alpha-D-mannose 1-phosphate</name>
        <dbReference type="ChEBI" id="CHEBI:58409"/>
    </ligand>
</feature>
<sequence length="260" mass="28576">MKCTFGEVVEAQLRLVAFDLDDTLADSKAPISPDMAAALARLLTRFEVAVISGGQFSQFQTQVLKRLELGFSARTLHLLPTCGTRYYRRKPAGEIETVYVEALEPAVRQEVKWTLQEVATKLGLWEEHPWGEIIEDRGTQVTFSALGQNAPLQAKRDWDPDKSKRSRLVEALTPLLPGLEVRSGGSTSIDITAKGVDKAYGMRALLAAQSLEANEVLFVGDRLDPAGNDFPVVATGIPCQEVRDPQETLTLIEELLAPKS</sequence>
<dbReference type="SFLD" id="SFLDG01143">
    <property type="entry name" value="C2.B.3:_Phosphomannomutase_Lik"/>
    <property type="match status" value="1"/>
</dbReference>
<dbReference type="AlphaFoldDB" id="A0A7K0JZV0"/>
<dbReference type="InterPro" id="IPR006379">
    <property type="entry name" value="HAD-SF_hydro_IIB"/>
</dbReference>
<dbReference type="Pfam" id="PF03332">
    <property type="entry name" value="PMM"/>
    <property type="match status" value="1"/>
</dbReference>
<keyword evidence="13" id="KW-0378">Hydrolase</keyword>